<dbReference type="EMBL" id="OC917166">
    <property type="protein sequence ID" value="CAD7646357.1"/>
    <property type="molecule type" value="Genomic_DNA"/>
</dbReference>
<dbReference type="Gene3D" id="3.30.870.10">
    <property type="entry name" value="Endonuclease Chain A"/>
    <property type="match status" value="2"/>
</dbReference>
<keyword evidence="9 11" id="KW-1208">Phospholipid metabolism</keyword>
<comment type="similarity">
    <text evidence="3 11">Belongs to the CDP-alcohol phosphatidyltransferase class-II family.</text>
</comment>
<proteinExistence type="inferred from homology"/>
<evidence type="ECO:0000256" key="7">
    <source>
        <dbReference type="ARBA" id="ARBA00023098"/>
    </source>
</evidence>
<dbReference type="AlphaFoldDB" id="A0A7R9QI07"/>
<evidence type="ECO:0000256" key="9">
    <source>
        <dbReference type="ARBA" id="ARBA00023264"/>
    </source>
</evidence>
<evidence type="ECO:0000256" key="6">
    <source>
        <dbReference type="ARBA" id="ARBA00022737"/>
    </source>
</evidence>
<keyword evidence="8 11" id="KW-0594">Phospholipid biosynthesis</keyword>
<dbReference type="GO" id="GO:0005524">
    <property type="term" value="F:ATP binding"/>
    <property type="evidence" value="ECO:0007669"/>
    <property type="project" value="UniProtKB-KW"/>
</dbReference>
<dbReference type="PANTHER" id="PTHR12586">
    <property type="entry name" value="CDP-DIACYLGLYCEROL--SERINE O-PHOSPHATIDYLTRANSFERASE"/>
    <property type="match status" value="1"/>
</dbReference>
<dbReference type="InterPro" id="IPR001736">
    <property type="entry name" value="PLipase_D/transphosphatidylase"/>
</dbReference>
<comment type="subcellular location">
    <subcellularLocation>
        <location evidence="11">Mitochondrion</location>
    </subcellularLocation>
</comment>
<evidence type="ECO:0000259" key="12">
    <source>
        <dbReference type="PROSITE" id="PS50035"/>
    </source>
</evidence>
<dbReference type="InterPro" id="IPR016270">
    <property type="entry name" value="PGS1"/>
</dbReference>
<evidence type="ECO:0000313" key="14">
    <source>
        <dbReference type="Proteomes" id="UP000728032"/>
    </source>
</evidence>
<dbReference type="PANTHER" id="PTHR12586:SF1">
    <property type="entry name" value="CDP-DIACYLGLYCEROL--GLYCEROL-3-PHOSPHATE 3-PHOSPHATIDYLTRANSFERASE, MITOCHONDRIAL"/>
    <property type="match status" value="1"/>
</dbReference>
<reference evidence="13" key="1">
    <citation type="submission" date="2020-11" db="EMBL/GenBank/DDBJ databases">
        <authorList>
            <person name="Tran Van P."/>
        </authorList>
    </citation>
    <scope>NUCLEOTIDE SEQUENCE</scope>
</reference>
<dbReference type="GO" id="GO:0005739">
    <property type="term" value="C:mitochondrion"/>
    <property type="evidence" value="ECO:0007669"/>
    <property type="project" value="UniProtKB-SubCell"/>
</dbReference>
<dbReference type="Proteomes" id="UP000728032">
    <property type="component" value="Unassembled WGS sequence"/>
</dbReference>
<evidence type="ECO:0000256" key="10">
    <source>
        <dbReference type="ARBA" id="ARBA00048586"/>
    </source>
</evidence>
<dbReference type="SUPFAM" id="SSF56024">
    <property type="entry name" value="Phospholipase D/nuclease"/>
    <property type="match status" value="2"/>
</dbReference>
<dbReference type="UniPathway" id="UPA00084">
    <property type="reaction ID" value="UER00503"/>
</dbReference>
<keyword evidence="11" id="KW-0067">ATP-binding</keyword>
<keyword evidence="6" id="KW-0677">Repeat</keyword>
<accession>A0A7R9QI07</accession>
<dbReference type="GO" id="GO:0032049">
    <property type="term" value="P:cardiolipin biosynthetic process"/>
    <property type="evidence" value="ECO:0007669"/>
    <property type="project" value="InterPro"/>
</dbReference>
<keyword evidence="11" id="KW-0547">Nucleotide-binding</keyword>
<name>A0A7R9QI07_9ACAR</name>
<dbReference type="EC" id="2.7.8.5" evidence="11"/>
<dbReference type="OrthoDB" id="10250191at2759"/>
<gene>
    <name evidence="13" type="ORF">ONB1V03_LOCUS5688</name>
</gene>
<evidence type="ECO:0000256" key="3">
    <source>
        <dbReference type="ARBA" id="ARBA00010682"/>
    </source>
</evidence>
<keyword evidence="7 11" id="KW-0443">Lipid metabolism</keyword>
<comment type="function">
    <text evidence="1 11">Functions in the biosynthesis of the anionic phospholipids phosphatidylglycerol and cardiolipin.</text>
</comment>
<evidence type="ECO:0000256" key="2">
    <source>
        <dbReference type="ARBA" id="ARBA00005042"/>
    </source>
</evidence>
<evidence type="ECO:0000256" key="1">
    <source>
        <dbReference type="ARBA" id="ARBA00003537"/>
    </source>
</evidence>
<dbReference type="EMBL" id="CAJPVJ010002341">
    <property type="protein sequence ID" value="CAG2166161.1"/>
    <property type="molecule type" value="Genomic_DNA"/>
</dbReference>
<comment type="pathway">
    <text evidence="2 11">Phospholipid metabolism; phosphatidylglycerol biosynthesis; phosphatidylglycerol from CDP-diacylglycerol: step 1/2.</text>
</comment>
<keyword evidence="4 11" id="KW-0444">Lipid biosynthesis</keyword>
<evidence type="ECO:0000313" key="13">
    <source>
        <dbReference type="EMBL" id="CAD7646357.1"/>
    </source>
</evidence>
<organism evidence="13">
    <name type="scientific">Oppiella nova</name>
    <dbReference type="NCBI Taxonomy" id="334625"/>
    <lineage>
        <taxon>Eukaryota</taxon>
        <taxon>Metazoa</taxon>
        <taxon>Ecdysozoa</taxon>
        <taxon>Arthropoda</taxon>
        <taxon>Chelicerata</taxon>
        <taxon>Arachnida</taxon>
        <taxon>Acari</taxon>
        <taxon>Acariformes</taxon>
        <taxon>Sarcoptiformes</taxon>
        <taxon>Oribatida</taxon>
        <taxon>Brachypylina</taxon>
        <taxon>Oppioidea</taxon>
        <taxon>Oppiidae</taxon>
        <taxon>Oppiella</taxon>
    </lineage>
</organism>
<dbReference type="CDD" id="cd09137">
    <property type="entry name" value="PLDc_PGS1_euk_2"/>
    <property type="match status" value="1"/>
</dbReference>
<sequence>LQPLTRIGAKIGFYLTPNMSGWRKWLIWRRQKWNELASLHHIKCYIFDDNIIISGANLSDIYFTNRQDRYILLRNCPHICDYFDELIQTISSFSLQLQTDGQFALHDNWSYDPLNYFSRNEFKTEAKRRIDELNDRFRSKADSNELNKCNTIAFPLIQMKTLGISDDQYFTSQLLANYLRLASGYFNLTDEYKQMILSRKWDQPFRLLMASESANGFFGAKGVTANIPHVYTLLANSFLRDINDKKSNVVVHAFSRPEWSFHAKGLWLSLDSTHFLSMVGSPNFGYRSVYRDTEAQVVIITKDSDLRQRLEDESNQLWKHSSLINNEINSSVIPFWVTLVSRIEQIDGSKGVAKTEPELPVLAIAVSI</sequence>
<evidence type="ECO:0000256" key="11">
    <source>
        <dbReference type="RuleBase" id="RU365024"/>
    </source>
</evidence>
<evidence type="ECO:0000256" key="5">
    <source>
        <dbReference type="ARBA" id="ARBA00022679"/>
    </source>
</evidence>
<protein>
    <recommendedName>
        <fullName evidence="11">CDP-diacylglycerol--glycerol-3-phosphate 3-phosphatidyltransferase</fullName>
        <ecNumber evidence="11">2.7.8.5</ecNumber>
    </recommendedName>
</protein>
<evidence type="ECO:0000256" key="8">
    <source>
        <dbReference type="ARBA" id="ARBA00023209"/>
    </source>
</evidence>
<dbReference type="PROSITE" id="PS50035">
    <property type="entry name" value="PLD"/>
    <property type="match status" value="1"/>
</dbReference>
<dbReference type="GO" id="GO:0008444">
    <property type="term" value="F:CDP-diacylglycerol-glycerol-3-phosphate 3-phosphatidyltransferase activity"/>
    <property type="evidence" value="ECO:0007669"/>
    <property type="project" value="UniProtKB-EC"/>
</dbReference>
<evidence type="ECO:0000256" key="4">
    <source>
        <dbReference type="ARBA" id="ARBA00022516"/>
    </source>
</evidence>
<feature type="domain" description="PLD phosphodiesterase" evidence="12">
    <location>
        <begin position="36"/>
        <end position="62"/>
    </location>
</feature>
<keyword evidence="5 11" id="KW-0808">Transferase</keyword>
<feature type="non-terminal residue" evidence="13">
    <location>
        <position position="1"/>
    </location>
</feature>
<comment type="catalytic activity">
    <reaction evidence="10 11">
        <text>a CDP-1,2-diacyl-sn-glycerol + sn-glycerol 3-phosphate = a 1,2-diacyl-sn-glycero-3-phospho-(1'-sn-glycero-3'-phosphate) + CMP + H(+)</text>
        <dbReference type="Rhea" id="RHEA:12593"/>
        <dbReference type="ChEBI" id="CHEBI:15378"/>
        <dbReference type="ChEBI" id="CHEBI:57597"/>
        <dbReference type="ChEBI" id="CHEBI:58332"/>
        <dbReference type="ChEBI" id="CHEBI:60110"/>
        <dbReference type="ChEBI" id="CHEBI:60377"/>
        <dbReference type="EC" id="2.7.8.5"/>
    </reaction>
</comment>
<keyword evidence="11" id="KW-0496">Mitochondrion</keyword>
<keyword evidence="14" id="KW-1185">Reference proteome</keyword>